<dbReference type="EMBL" id="JBHSCR010000002">
    <property type="protein sequence ID" value="MFC4346983.1"/>
    <property type="molecule type" value="Genomic_DNA"/>
</dbReference>
<protein>
    <submittedName>
        <fullName evidence="2">ImmA/IrrE family metallo-endopeptidase</fullName>
    </submittedName>
</protein>
<dbReference type="InterPro" id="IPR052345">
    <property type="entry name" value="Rad_response_metalloprotease"/>
</dbReference>
<accession>A0ABV8U870</accession>
<keyword evidence="3" id="KW-1185">Reference proteome</keyword>
<evidence type="ECO:0000313" key="2">
    <source>
        <dbReference type="EMBL" id="MFC4346983.1"/>
    </source>
</evidence>
<evidence type="ECO:0000313" key="3">
    <source>
        <dbReference type="Proteomes" id="UP001595776"/>
    </source>
</evidence>
<dbReference type="PANTHER" id="PTHR43236:SF2">
    <property type="entry name" value="BLL0069 PROTEIN"/>
    <property type="match status" value="1"/>
</dbReference>
<dbReference type="InterPro" id="IPR010359">
    <property type="entry name" value="IrrE_HExxH"/>
</dbReference>
<evidence type="ECO:0000259" key="1">
    <source>
        <dbReference type="Pfam" id="PF06114"/>
    </source>
</evidence>
<gene>
    <name evidence="2" type="ORF">ACFO5Q_03915</name>
</gene>
<organism evidence="2 3">
    <name type="scientific">Kordiimonas lipolytica</name>
    <dbReference type="NCBI Taxonomy" id="1662421"/>
    <lineage>
        <taxon>Bacteria</taxon>
        <taxon>Pseudomonadati</taxon>
        <taxon>Pseudomonadota</taxon>
        <taxon>Alphaproteobacteria</taxon>
        <taxon>Kordiimonadales</taxon>
        <taxon>Kordiimonadaceae</taxon>
        <taxon>Kordiimonas</taxon>
    </lineage>
</organism>
<proteinExistence type="predicted"/>
<dbReference type="Gene3D" id="1.10.10.2910">
    <property type="match status" value="1"/>
</dbReference>
<dbReference type="Proteomes" id="UP001595776">
    <property type="component" value="Unassembled WGS sequence"/>
</dbReference>
<name>A0ABV8U870_9PROT</name>
<sequence>MKKRPQRPIDRSLYNEGPELDATALDTPERILSYCRSKGFINGASTDIKAVIESNPFLRLEFDDIGENDAFIEKIDDQMYRIVINARHSRTRQRFSMAHEYIHYQLHRDEIERMPKGERILHRNEERNSIEYQANQLAAEILMPEQTFFQVARASKGSIERIASEFDVSQLAVRYRAKTLGIGGHGL</sequence>
<feature type="domain" description="IrrE N-terminal-like" evidence="1">
    <location>
        <begin position="74"/>
        <end position="177"/>
    </location>
</feature>
<dbReference type="Pfam" id="PF06114">
    <property type="entry name" value="Peptidase_M78"/>
    <property type="match status" value="1"/>
</dbReference>
<dbReference type="RefSeq" id="WP_068147556.1">
    <property type="nucleotide sequence ID" value="NZ_JBHSCR010000002.1"/>
</dbReference>
<reference evidence="3" key="1">
    <citation type="journal article" date="2019" name="Int. J. Syst. Evol. Microbiol.">
        <title>The Global Catalogue of Microorganisms (GCM) 10K type strain sequencing project: providing services to taxonomists for standard genome sequencing and annotation.</title>
        <authorList>
            <consortium name="The Broad Institute Genomics Platform"/>
            <consortium name="The Broad Institute Genome Sequencing Center for Infectious Disease"/>
            <person name="Wu L."/>
            <person name="Ma J."/>
        </authorList>
    </citation>
    <scope>NUCLEOTIDE SEQUENCE [LARGE SCALE GENOMIC DNA]</scope>
    <source>
        <strain evidence="3">CGMCC 1.15304</strain>
    </source>
</reference>
<dbReference type="PANTHER" id="PTHR43236">
    <property type="entry name" value="ANTITOXIN HIGA1"/>
    <property type="match status" value="1"/>
</dbReference>
<comment type="caution">
    <text evidence="2">The sequence shown here is derived from an EMBL/GenBank/DDBJ whole genome shotgun (WGS) entry which is preliminary data.</text>
</comment>